<reference evidence="1 2" key="1">
    <citation type="submission" date="2019-07" db="EMBL/GenBank/DDBJ databases">
        <title>complete genome sequencing of Ornithinimicrobium sp. H23M54.</title>
        <authorList>
            <person name="Bae J.-W."/>
            <person name="Lee S.-Y."/>
        </authorList>
    </citation>
    <scope>NUCLEOTIDE SEQUENCE [LARGE SCALE GENOMIC DNA]</scope>
    <source>
        <strain evidence="1 2">H23M54</strain>
    </source>
</reference>
<dbReference type="OrthoDB" id="370073at2"/>
<dbReference type="AlphaFoldDB" id="A0A516GES7"/>
<evidence type="ECO:0000313" key="2">
    <source>
        <dbReference type="Proteomes" id="UP000315395"/>
    </source>
</evidence>
<dbReference type="KEGG" id="orz:FNH13_18285"/>
<gene>
    <name evidence="1" type="ORF">FNH13_18285</name>
</gene>
<accession>A0A516GES7</accession>
<dbReference type="Pfam" id="PF09684">
    <property type="entry name" value="Tail_P2_I"/>
    <property type="match status" value="1"/>
</dbReference>
<dbReference type="EMBL" id="CP041616">
    <property type="protein sequence ID" value="QDO90032.1"/>
    <property type="molecule type" value="Genomic_DNA"/>
</dbReference>
<evidence type="ECO:0000313" key="1">
    <source>
        <dbReference type="EMBL" id="QDO90032.1"/>
    </source>
</evidence>
<keyword evidence="2" id="KW-1185">Reference proteome</keyword>
<dbReference type="InterPro" id="IPR006521">
    <property type="entry name" value="Tail_protein_I"/>
</dbReference>
<protein>
    <submittedName>
        <fullName evidence="1">Phage tail protein</fullName>
    </submittedName>
</protein>
<dbReference type="RefSeq" id="WP_143784751.1">
    <property type="nucleotide sequence ID" value="NZ_CP041616.1"/>
</dbReference>
<dbReference type="Proteomes" id="UP000315395">
    <property type="component" value="Chromosome"/>
</dbReference>
<dbReference type="InterPro" id="IPR011748">
    <property type="entry name" value="Unchr_phage_tail-like"/>
</dbReference>
<name>A0A516GES7_9MICO</name>
<dbReference type="NCBIfam" id="TIGR02242">
    <property type="entry name" value="tail_TIGR02242"/>
    <property type="match status" value="1"/>
</dbReference>
<organism evidence="1 2">
    <name type="scientific">Ornithinimicrobium ciconiae</name>
    <dbReference type="NCBI Taxonomy" id="2594265"/>
    <lineage>
        <taxon>Bacteria</taxon>
        <taxon>Bacillati</taxon>
        <taxon>Actinomycetota</taxon>
        <taxon>Actinomycetes</taxon>
        <taxon>Micrococcales</taxon>
        <taxon>Ornithinimicrobiaceae</taxon>
        <taxon>Ornithinimicrobium</taxon>
    </lineage>
</organism>
<sequence>MRGTVEGLTTPHPLAELLPGLYSQDTLAQALCSSLDEVLAPVIGTLDNLPAYLDLATTPDDLVPWLSRWVGMPVQAPMPVERLRDLLQSAVDLQGWIGTTRGVQLSLEALFGATTVVEESGGSDWSLDPHAPLPGDRVPSVTVRVSEGTGTPLDADRVETVVAAVTPAHVLCRVELVT</sequence>
<proteinExistence type="predicted"/>